<dbReference type="InterPro" id="IPR002885">
    <property type="entry name" value="PPR_rpt"/>
</dbReference>
<dbReference type="EMBL" id="JBAMMX010000008">
    <property type="protein sequence ID" value="KAK6934824.1"/>
    <property type="molecule type" value="Genomic_DNA"/>
</dbReference>
<name>A0AAN8VJJ3_9MAGN</name>
<feature type="repeat" description="PPR" evidence="3">
    <location>
        <begin position="236"/>
        <end position="270"/>
    </location>
</feature>
<dbReference type="InterPro" id="IPR011990">
    <property type="entry name" value="TPR-like_helical_dom_sf"/>
</dbReference>
<reference evidence="5 6" key="1">
    <citation type="submission" date="2023-12" db="EMBL/GenBank/DDBJ databases">
        <title>A high-quality genome assembly for Dillenia turbinata (Dilleniales).</title>
        <authorList>
            <person name="Chanderbali A."/>
        </authorList>
    </citation>
    <scope>NUCLEOTIDE SEQUENCE [LARGE SCALE GENOMIC DNA]</scope>
    <source>
        <strain evidence="5">LSX21</strain>
        <tissue evidence="5">Leaf</tissue>
    </source>
</reference>
<keyword evidence="4" id="KW-1133">Transmembrane helix</keyword>
<feature type="repeat" description="PPR" evidence="3">
    <location>
        <begin position="201"/>
        <end position="235"/>
    </location>
</feature>
<feature type="repeat" description="PPR" evidence="3">
    <location>
        <begin position="445"/>
        <end position="479"/>
    </location>
</feature>
<feature type="transmembrane region" description="Helical" evidence="4">
    <location>
        <begin position="884"/>
        <end position="906"/>
    </location>
</feature>
<accession>A0AAN8VJJ3</accession>
<keyword evidence="4" id="KW-0472">Membrane</keyword>
<feature type="repeat" description="PPR" evidence="3">
    <location>
        <begin position="306"/>
        <end position="340"/>
    </location>
</feature>
<dbReference type="NCBIfam" id="TIGR00756">
    <property type="entry name" value="PPR"/>
    <property type="match status" value="8"/>
</dbReference>
<dbReference type="SUPFAM" id="SSF81901">
    <property type="entry name" value="HCP-like"/>
    <property type="match status" value="1"/>
</dbReference>
<dbReference type="Pfam" id="PF13041">
    <property type="entry name" value="PPR_2"/>
    <property type="match status" value="5"/>
</dbReference>
<sequence>MAVVINSVSPISNPSAESARKACQLFSQIPNIHSFSLNKSFSRVLASTQISISPEESNFTLPNWRSSKNDTKTRDVRINDAFLYMEYMVGKGHKPDVAQATQLLFDLCKSNKLRKATRVMEMIVSSGTAPDGASYTFLVNSLCKRGNIGHAMQLVEKMEDRGYPAETTIYNSLVRGLCKQGNLSKGLQLLGKLMQKGLVPNAFTYSFLLEAAYKEKGVNEAIRLLKEIIAKGGKPNLVSYNVLLTGLCKEGRTDEAIKFLEEMPSQGFSPNVVSYNILLRSLCDEGRWEEANKLLSEMEGEERSPSLVTYNILISSLAKHGQTDQALEVLDELLKGRFKPKATSYNPIIARLCKEGKIDVVVKCLDQMMFQHCSPNEGTYNAIAVLCEDGKVREAFSIIQSLGNKQNSSTHDFYKNVISSLCRKGNTYPAVQLLHEMTQFGFTPDSYTYSSLIRGLCLEGMLDEAVEIVKIMEEFGCRPDVDNFNALILGFCKSKRTDLSMEIIEMMIENGYTPNETSYTILVEGIAHEEEMELAAKVLKELFLRHVVSRNTVERLVMQECKFIGSFTLGDFLATNYLTRLAKVLLFNHLAERSAKVDFSLLNGQLEEEGSMRINSYCSIAPNFSPTLNLLLVVKKKFWWILWLRVPCHAHMFDGTRTERLAPFHDLVCLLQGHSYTTKRSLFYIQKSCMTCCYLLNFVVGRFFFRRMSVEKEKVLMANGATNYGSIMNNGRRYGLTFTKDTQSATNKPEKFTKGPHLSILIHFEFSLSKSHPSFYKFMFALVSLCSNAFASWPSPSQVSRCSLNPTFANMHPSYDHPIKTLKVHYRVLLDPWIRMAMTFSEPEVLMWPSMHHKLMLNHFLNGVVSAEGYKTVSESFFKFLKGYVWLGHFIPLSLFPRLMFISFLWGKKCQLMDLEHLKVASKGKSIHLKIIIINVYPPAAPYVTQHFRLLGIQRGRQHLATTKEFSPSATIGDLQIGFELLNPFGYSSIMDGIGAVAAL</sequence>
<dbReference type="PANTHER" id="PTHR47447:SF28">
    <property type="entry name" value="PENTACOTRIPEPTIDE-REPEAT REGION OF PRORP DOMAIN-CONTAINING PROTEIN"/>
    <property type="match status" value="1"/>
</dbReference>
<gene>
    <name evidence="5" type="ORF">RJ641_034979</name>
</gene>
<feature type="repeat" description="PPR" evidence="3">
    <location>
        <begin position="271"/>
        <end position="305"/>
    </location>
</feature>
<comment type="caution">
    <text evidence="5">The sequence shown here is derived from an EMBL/GenBank/DDBJ whole genome shotgun (WGS) entry which is preliminary data.</text>
</comment>
<evidence type="ECO:0000256" key="1">
    <source>
        <dbReference type="ARBA" id="ARBA00007626"/>
    </source>
</evidence>
<evidence type="ECO:0000313" key="6">
    <source>
        <dbReference type="Proteomes" id="UP001370490"/>
    </source>
</evidence>
<feature type="repeat" description="PPR" evidence="3">
    <location>
        <begin position="341"/>
        <end position="375"/>
    </location>
</feature>
<evidence type="ECO:0000256" key="2">
    <source>
        <dbReference type="ARBA" id="ARBA00022737"/>
    </source>
</evidence>
<evidence type="ECO:0000256" key="4">
    <source>
        <dbReference type="SAM" id="Phobius"/>
    </source>
</evidence>
<proteinExistence type="inferred from homology"/>
<feature type="repeat" description="PPR" evidence="3">
    <location>
        <begin position="480"/>
        <end position="514"/>
    </location>
</feature>
<dbReference type="AlphaFoldDB" id="A0AAN8VJJ3"/>
<keyword evidence="4" id="KW-0812">Transmembrane</keyword>
<keyword evidence="6" id="KW-1185">Reference proteome</keyword>
<feature type="repeat" description="PPR" evidence="3">
    <location>
        <begin position="131"/>
        <end position="165"/>
    </location>
</feature>
<dbReference type="Gene3D" id="1.25.40.10">
    <property type="entry name" value="Tetratricopeptide repeat domain"/>
    <property type="match status" value="5"/>
</dbReference>
<evidence type="ECO:0000313" key="5">
    <source>
        <dbReference type="EMBL" id="KAK6934824.1"/>
    </source>
</evidence>
<protein>
    <submittedName>
        <fullName evidence="5">Pentatricopeptide repeat</fullName>
    </submittedName>
</protein>
<feature type="repeat" description="PPR" evidence="3">
    <location>
        <begin position="410"/>
        <end position="444"/>
    </location>
</feature>
<feature type="repeat" description="PPR" evidence="3">
    <location>
        <begin position="166"/>
        <end position="200"/>
    </location>
</feature>
<evidence type="ECO:0000256" key="3">
    <source>
        <dbReference type="PROSITE-ProRule" id="PRU00708"/>
    </source>
</evidence>
<dbReference type="PANTHER" id="PTHR47447">
    <property type="entry name" value="OS03G0856100 PROTEIN"/>
    <property type="match status" value="1"/>
</dbReference>
<dbReference type="PROSITE" id="PS51375">
    <property type="entry name" value="PPR"/>
    <property type="match status" value="10"/>
</dbReference>
<dbReference type="Proteomes" id="UP001370490">
    <property type="component" value="Unassembled WGS sequence"/>
</dbReference>
<dbReference type="Pfam" id="PF12854">
    <property type="entry name" value="PPR_1"/>
    <property type="match status" value="2"/>
</dbReference>
<comment type="similarity">
    <text evidence="1">Belongs to the PPR family. P subfamily.</text>
</comment>
<keyword evidence="2" id="KW-0677">Repeat</keyword>
<organism evidence="5 6">
    <name type="scientific">Dillenia turbinata</name>
    <dbReference type="NCBI Taxonomy" id="194707"/>
    <lineage>
        <taxon>Eukaryota</taxon>
        <taxon>Viridiplantae</taxon>
        <taxon>Streptophyta</taxon>
        <taxon>Embryophyta</taxon>
        <taxon>Tracheophyta</taxon>
        <taxon>Spermatophyta</taxon>
        <taxon>Magnoliopsida</taxon>
        <taxon>eudicotyledons</taxon>
        <taxon>Gunneridae</taxon>
        <taxon>Pentapetalae</taxon>
        <taxon>Dilleniales</taxon>
        <taxon>Dilleniaceae</taxon>
        <taxon>Dillenia</taxon>
    </lineage>
</organism>